<sequence>MGCAESTVVPTYDAGDPEECTFTNKKDLKITYWAWKASEKPKAYLIGLHGICSHARQEWMSFPGQKYEGGWAQKIPQENISFFGIDHQSHGVSEGWKGYRCAFESFDDLVDDAQQLLSIVAEKRKNENPSAPIFVMGLSMGGCVAALLAERDLPDLSGTILLAPMLALEEVKKKPVNKILLPISSMISALTPNLAVAAGKEPNLQFPDLEAEVEKDPLFYNGLVRARVARECLRVVDVVQQAAPKLTKPLIIFHAKSDTQCEPDGSRFLMTNALNCPDKTLNELEYGFHMLAGEPDNEKTLGEIVSWIESHL</sequence>
<dbReference type="AlphaFoldDB" id="A0A0G4FYK9"/>
<organism evidence="2">
    <name type="scientific">Chromera velia CCMP2878</name>
    <dbReference type="NCBI Taxonomy" id="1169474"/>
    <lineage>
        <taxon>Eukaryota</taxon>
        <taxon>Sar</taxon>
        <taxon>Alveolata</taxon>
        <taxon>Colpodellida</taxon>
        <taxon>Chromeraceae</taxon>
        <taxon>Chromera</taxon>
    </lineage>
</organism>
<dbReference type="PANTHER" id="PTHR11614">
    <property type="entry name" value="PHOSPHOLIPASE-RELATED"/>
    <property type="match status" value="1"/>
</dbReference>
<feature type="domain" description="Serine aminopeptidase S33" evidence="1">
    <location>
        <begin position="40"/>
        <end position="296"/>
    </location>
</feature>
<dbReference type="Pfam" id="PF12146">
    <property type="entry name" value="Hydrolase_4"/>
    <property type="match status" value="1"/>
</dbReference>
<proteinExistence type="predicted"/>
<protein>
    <recommendedName>
        <fullName evidence="1">Serine aminopeptidase S33 domain-containing protein</fullName>
    </recommendedName>
</protein>
<reference evidence="2" key="1">
    <citation type="submission" date="2014-11" db="EMBL/GenBank/DDBJ databases">
        <authorList>
            <person name="Otto D Thomas"/>
            <person name="Naeem Raeece"/>
        </authorList>
    </citation>
    <scope>NUCLEOTIDE SEQUENCE</scope>
</reference>
<evidence type="ECO:0000259" key="1">
    <source>
        <dbReference type="Pfam" id="PF12146"/>
    </source>
</evidence>
<dbReference type="InterPro" id="IPR022742">
    <property type="entry name" value="Hydrolase_4"/>
</dbReference>
<dbReference type="VEuPathDB" id="CryptoDB:Cvel_19389"/>
<dbReference type="InterPro" id="IPR051044">
    <property type="entry name" value="MAG_DAG_Lipase"/>
</dbReference>
<dbReference type="SUPFAM" id="SSF53474">
    <property type="entry name" value="alpha/beta-Hydrolases"/>
    <property type="match status" value="1"/>
</dbReference>
<name>A0A0G4FYK9_9ALVE</name>
<evidence type="ECO:0000313" key="2">
    <source>
        <dbReference type="EMBL" id="CEM20455.1"/>
    </source>
</evidence>
<dbReference type="InterPro" id="IPR029058">
    <property type="entry name" value="AB_hydrolase_fold"/>
</dbReference>
<accession>A0A0G4FYK9</accession>
<dbReference type="EMBL" id="CDMZ01000737">
    <property type="protein sequence ID" value="CEM20455.1"/>
    <property type="molecule type" value="Genomic_DNA"/>
</dbReference>
<gene>
    <name evidence="2" type="ORF">Cvel_19389</name>
</gene>
<dbReference type="Gene3D" id="3.40.50.1820">
    <property type="entry name" value="alpha/beta hydrolase"/>
    <property type="match status" value="1"/>
</dbReference>
<dbReference type="PhylomeDB" id="A0A0G4FYK9"/>